<protein>
    <submittedName>
        <fullName evidence="1">Uncharacterized protein</fullName>
    </submittedName>
</protein>
<keyword evidence="2" id="KW-1185">Reference proteome</keyword>
<dbReference type="AlphaFoldDB" id="A0A1I7NVD4"/>
<dbReference type="EMBL" id="FPCH01000004">
    <property type="protein sequence ID" value="SFV38629.1"/>
    <property type="molecule type" value="Genomic_DNA"/>
</dbReference>
<dbReference type="Proteomes" id="UP000199423">
    <property type="component" value="Unassembled WGS sequence"/>
</dbReference>
<evidence type="ECO:0000313" key="2">
    <source>
        <dbReference type="Proteomes" id="UP000199423"/>
    </source>
</evidence>
<accession>A0A1I7NVD4</accession>
<reference evidence="2" key="1">
    <citation type="submission" date="2016-10" db="EMBL/GenBank/DDBJ databases">
        <authorList>
            <person name="Varghese N."/>
            <person name="Submissions S."/>
        </authorList>
    </citation>
    <scope>NUCLEOTIDE SEQUENCE [LARGE SCALE GENOMIC DNA]</scope>
    <source>
        <strain evidence="2">DSM 1565</strain>
    </source>
</reference>
<dbReference type="RefSeq" id="WP_143117866.1">
    <property type="nucleotide sequence ID" value="NZ_FPCH01000004.1"/>
</dbReference>
<name>A0A1I7NVD4_9HYPH</name>
<proteinExistence type="predicted"/>
<evidence type="ECO:0000313" key="1">
    <source>
        <dbReference type="EMBL" id="SFV38629.1"/>
    </source>
</evidence>
<organism evidence="1 2">
    <name type="scientific">Hyphomicrobium facile</name>
    <dbReference type="NCBI Taxonomy" id="51670"/>
    <lineage>
        <taxon>Bacteria</taxon>
        <taxon>Pseudomonadati</taxon>
        <taxon>Pseudomonadota</taxon>
        <taxon>Alphaproteobacteria</taxon>
        <taxon>Hyphomicrobiales</taxon>
        <taxon>Hyphomicrobiaceae</taxon>
        <taxon>Hyphomicrobium</taxon>
    </lineage>
</organism>
<gene>
    <name evidence="1" type="ORF">SAMN04488557_3764</name>
</gene>
<sequence>MPERLQKAEASYSRLIAQHAKSDFDPMEAETRLRGLVLDQPLVPLTTKSGRVFFLRRALTDAGMSYRIFRTELSAVIGEEAVGFCEVGRMVNGIAVITKAEVQRSFQRKGIATAVYDLISADMIHAGGLLWPVSPRQMSDAEFKVWWRRSPVLVFYYPHRHRLGLRPRFEFEELFDGATPRRTFSETVRACFHALASRFKWVRGQQLD</sequence>
<dbReference type="OrthoDB" id="7931803at2"/>